<evidence type="ECO:0000313" key="2">
    <source>
        <dbReference type="EMBL" id="TPX10528.1"/>
    </source>
</evidence>
<gene>
    <name evidence="2" type="ORF">E0L32_008578</name>
</gene>
<evidence type="ECO:0000313" key="3">
    <source>
        <dbReference type="Proteomes" id="UP000319257"/>
    </source>
</evidence>
<feature type="region of interest" description="Disordered" evidence="1">
    <location>
        <begin position="348"/>
        <end position="436"/>
    </location>
</feature>
<feature type="compositionally biased region" description="Basic and acidic residues" evidence="1">
    <location>
        <begin position="14"/>
        <end position="56"/>
    </location>
</feature>
<evidence type="ECO:0000256" key="1">
    <source>
        <dbReference type="SAM" id="MobiDB-lite"/>
    </source>
</evidence>
<comment type="caution">
    <text evidence="2">The sequence shown here is derived from an EMBL/GenBank/DDBJ whole genome shotgun (WGS) entry which is preliminary data.</text>
</comment>
<reference evidence="2 3" key="1">
    <citation type="submission" date="2019-06" db="EMBL/GenBank/DDBJ databases">
        <title>Draft genome sequence of the filamentous fungus Phialemoniopsis curvata isolated from diesel fuel.</title>
        <authorList>
            <person name="Varaljay V.A."/>
            <person name="Lyon W.J."/>
            <person name="Crouch A.L."/>
            <person name="Drake C.E."/>
            <person name="Hollomon J.M."/>
            <person name="Nadeau L.J."/>
            <person name="Nunn H.S."/>
            <person name="Stevenson B.S."/>
            <person name="Bojanowski C.L."/>
            <person name="Crookes-Goodson W.J."/>
        </authorList>
    </citation>
    <scope>NUCLEOTIDE SEQUENCE [LARGE SCALE GENOMIC DNA]</scope>
    <source>
        <strain evidence="2 3">D216</strain>
    </source>
</reference>
<feature type="compositionally biased region" description="Basic and acidic residues" evidence="1">
    <location>
        <begin position="93"/>
        <end position="119"/>
    </location>
</feature>
<proteinExistence type="predicted"/>
<dbReference type="Proteomes" id="UP000319257">
    <property type="component" value="Unassembled WGS sequence"/>
</dbReference>
<accession>A0A507B0N0</accession>
<dbReference type="GeneID" id="41976025"/>
<dbReference type="RefSeq" id="XP_030992239.1">
    <property type="nucleotide sequence ID" value="XM_031143447.1"/>
</dbReference>
<feature type="compositionally biased region" description="Basic and acidic residues" evidence="1">
    <location>
        <begin position="352"/>
        <end position="413"/>
    </location>
</feature>
<dbReference type="EMBL" id="SKBQ01000057">
    <property type="protein sequence ID" value="TPX10528.1"/>
    <property type="molecule type" value="Genomic_DNA"/>
</dbReference>
<feature type="region of interest" description="Disordered" evidence="1">
    <location>
        <begin position="1"/>
        <end position="235"/>
    </location>
</feature>
<feature type="compositionally biased region" description="Basic and acidic residues" evidence="1">
    <location>
        <begin position="172"/>
        <end position="183"/>
    </location>
</feature>
<dbReference type="AlphaFoldDB" id="A0A507B0N0"/>
<keyword evidence="3" id="KW-1185">Reference proteome</keyword>
<name>A0A507B0N0_9PEZI</name>
<feature type="compositionally biased region" description="Polar residues" evidence="1">
    <location>
        <begin position="224"/>
        <end position="235"/>
    </location>
</feature>
<organism evidence="2 3">
    <name type="scientific">Thyridium curvatum</name>
    <dbReference type="NCBI Taxonomy" id="1093900"/>
    <lineage>
        <taxon>Eukaryota</taxon>
        <taxon>Fungi</taxon>
        <taxon>Dikarya</taxon>
        <taxon>Ascomycota</taxon>
        <taxon>Pezizomycotina</taxon>
        <taxon>Sordariomycetes</taxon>
        <taxon>Sordariomycetidae</taxon>
        <taxon>Thyridiales</taxon>
        <taxon>Thyridiaceae</taxon>
        <taxon>Thyridium</taxon>
    </lineage>
</organism>
<sequence>MASRDSNRQGTSPNDRDQISGDKQKDSRQQQSRDEKQQKNKDSKDSKDSKDFKDTSDFNASAFKVDTPDMPPIPKETPNRKDAGSRGSNTSDRSNRSDRDGSQRGSSDESKKRDGRSGREQSSGSSSSKKDNVPQNDGPSDDHNDQPQPGPIPDMQQPPKDGQPQPSGAPDSIKKPDGSKPDGSKPGMPFINAAVRKPGMGGMNCQDQSGECGQGQWGQKDIFGNTTNPQSQDCTDPQQCTTNNGPCIEANCAKQNCGDITHRHEQPGTCSTNAQGGDEQCGQGQCDGAEDGGFGARKRCTESRNRRDECDCNRSCRDRDDDWCTNPCCEINRRRRECECRRRGCYDGAAENESRGPPRDRRDQLTPEERRAADEQWEEGRRRWEEGRYDSERRDQERRDQERRDQERRDREQGSGQREYGPVPEEELEYLRGNRT</sequence>
<protein>
    <submittedName>
        <fullName evidence="2">Uncharacterized protein</fullName>
    </submittedName>
</protein>
<dbReference type="InParanoid" id="A0A507B0N0"/>